<accession>A0A255GLQ5</accession>
<dbReference type="CDD" id="cd06171">
    <property type="entry name" value="Sigma70_r4"/>
    <property type="match status" value="1"/>
</dbReference>
<dbReference type="InterPro" id="IPR036388">
    <property type="entry name" value="WH-like_DNA-bd_sf"/>
</dbReference>
<dbReference type="InterPro" id="IPR039425">
    <property type="entry name" value="RNA_pol_sigma-70-like"/>
</dbReference>
<dbReference type="Pfam" id="PF04542">
    <property type="entry name" value="Sigma70_r2"/>
    <property type="match status" value="1"/>
</dbReference>
<dbReference type="Gene3D" id="1.10.1740.10">
    <property type="match status" value="1"/>
</dbReference>
<dbReference type="AlphaFoldDB" id="A0A255GLQ5"/>
<organism evidence="8 9">
    <name type="scientific">Enemella evansiae</name>
    <dbReference type="NCBI Taxonomy" id="2016499"/>
    <lineage>
        <taxon>Bacteria</taxon>
        <taxon>Bacillati</taxon>
        <taxon>Actinomycetota</taxon>
        <taxon>Actinomycetes</taxon>
        <taxon>Propionibacteriales</taxon>
        <taxon>Propionibacteriaceae</taxon>
        <taxon>Enemella</taxon>
    </lineage>
</organism>
<comment type="caution">
    <text evidence="8">The sequence shown here is derived from an EMBL/GenBank/DDBJ whole genome shotgun (WGS) entry which is preliminary data.</text>
</comment>
<evidence type="ECO:0000256" key="3">
    <source>
        <dbReference type="ARBA" id="ARBA00023082"/>
    </source>
</evidence>
<evidence type="ECO:0000256" key="1">
    <source>
        <dbReference type="ARBA" id="ARBA00010641"/>
    </source>
</evidence>
<proteinExistence type="inferred from homology"/>
<evidence type="ECO:0000259" key="6">
    <source>
        <dbReference type="Pfam" id="PF04542"/>
    </source>
</evidence>
<dbReference type="NCBIfam" id="TIGR02937">
    <property type="entry name" value="sigma70-ECF"/>
    <property type="match status" value="1"/>
</dbReference>
<dbReference type="Gene3D" id="1.10.10.10">
    <property type="entry name" value="Winged helix-like DNA-binding domain superfamily/Winged helix DNA-binding domain"/>
    <property type="match status" value="1"/>
</dbReference>
<reference evidence="8 9" key="1">
    <citation type="submission" date="2017-07" db="EMBL/GenBank/DDBJ databases">
        <title>Draft whole genome sequences of clinical Proprionibacteriaceae strains.</title>
        <authorList>
            <person name="Bernier A.-M."/>
            <person name="Bernard K."/>
            <person name="Domingo M.-C."/>
        </authorList>
    </citation>
    <scope>NUCLEOTIDE SEQUENCE [LARGE SCALE GENOMIC DNA]</scope>
    <source>
        <strain evidence="8 9">NML 030167</strain>
    </source>
</reference>
<evidence type="ECO:0000256" key="5">
    <source>
        <dbReference type="ARBA" id="ARBA00023163"/>
    </source>
</evidence>
<dbReference type="GO" id="GO:0016987">
    <property type="term" value="F:sigma factor activity"/>
    <property type="evidence" value="ECO:0007669"/>
    <property type="project" value="UniProtKB-KW"/>
</dbReference>
<comment type="similarity">
    <text evidence="1">Belongs to the sigma-70 factor family. ECF subfamily.</text>
</comment>
<dbReference type="SUPFAM" id="SSF88659">
    <property type="entry name" value="Sigma3 and sigma4 domains of RNA polymerase sigma factors"/>
    <property type="match status" value="1"/>
</dbReference>
<dbReference type="InterPro" id="IPR013325">
    <property type="entry name" value="RNA_pol_sigma_r2"/>
</dbReference>
<evidence type="ECO:0000256" key="4">
    <source>
        <dbReference type="ARBA" id="ARBA00023125"/>
    </source>
</evidence>
<dbReference type="Pfam" id="PF08281">
    <property type="entry name" value="Sigma70_r4_2"/>
    <property type="match status" value="1"/>
</dbReference>
<evidence type="ECO:0000256" key="2">
    <source>
        <dbReference type="ARBA" id="ARBA00023015"/>
    </source>
</evidence>
<gene>
    <name evidence="8" type="ORF">CGZ94_05050</name>
</gene>
<evidence type="ECO:0000313" key="8">
    <source>
        <dbReference type="EMBL" id="OYO16332.1"/>
    </source>
</evidence>
<keyword evidence="2" id="KW-0805">Transcription regulation</keyword>
<feature type="domain" description="RNA polymerase sigma-70 region 2" evidence="6">
    <location>
        <begin position="32"/>
        <end position="96"/>
    </location>
</feature>
<dbReference type="EMBL" id="NMVO01000004">
    <property type="protein sequence ID" value="OYO16332.1"/>
    <property type="molecule type" value="Genomic_DNA"/>
</dbReference>
<evidence type="ECO:0000313" key="9">
    <source>
        <dbReference type="Proteomes" id="UP000215896"/>
    </source>
</evidence>
<sequence length="187" mass="20486">MDTSWGENQAVDLAQRVAAGDQLALEELLALLQPRVLRICRRMLPHPADAEEAAQDALLVVATKLDQWSGRGSLLGWVGVIAANSARATYRSLRRRFAESAQTPALPEAADPRTTSVIAGSRLDLLEALEGLEKDRPTALEAFVLRDLGGLSYEEVAEQTGASLSAVKTRIRDAREYVRERLRLRLG</sequence>
<dbReference type="OrthoDB" id="3728876at2"/>
<keyword evidence="3" id="KW-0731">Sigma factor</keyword>
<dbReference type="InterPro" id="IPR013249">
    <property type="entry name" value="RNA_pol_sigma70_r4_t2"/>
</dbReference>
<keyword evidence="5" id="KW-0804">Transcription</keyword>
<dbReference type="PANTHER" id="PTHR43133">
    <property type="entry name" value="RNA POLYMERASE ECF-TYPE SIGMA FACTO"/>
    <property type="match status" value="1"/>
</dbReference>
<protein>
    <submittedName>
        <fullName evidence="8">RNA polymerase subunit sigma-24</fullName>
    </submittedName>
</protein>
<dbReference type="InterPro" id="IPR014284">
    <property type="entry name" value="RNA_pol_sigma-70_dom"/>
</dbReference>
<dbReference type="GO" id="GO:0003677">
    <property type="term" value="F:DNA binding"/>
    <property type="evidence" value="ECO:0007669"/>
    <property type="project" value="UniProtKB-KW"/>
</dbReference>
<dbReference type="RefSeq" id="WP_094404972.1">
    <property type="nucleotide sequence ID" value="NZ_NMVO01000004.1"/>
</dbReference>
<feature type="domain" description="RNA polymerase sigma factor 70 region 4 type 2" evidence="7">
    <location>
        <begin position="140"/>
        <end position="176"/>
    </location>
</feature>
<keyword evidence="9" id="KW-1185">Reference proteome</keyword>
<name>A0A255GLQ5_9ACTN</name>
<dbReference type="GO" id="GO:0006352">
    <property type="term" value="P:DNA-templated transcription initiation"/>
    <property type="evidence" value="ECO:0007669"/>
    <property type="project" value="InterPro"/>
</dbReference>
<dbReference type="InterPro" id="IPR013324">
    <property type="entry name" value="RNA_pol_sigma_r3/r4-like"/>
</dbReference>
<keyword evidence="4" id="KW-0238">DNA-binding</keyword>
<dbReference type="SUPFAM" id="SSF88946">
    <property type="entry name" value="Sigma2 domain of RNA polymerase sigma factors"/>
    <property type="match status" value="1"/>
</dbReference>
<dbReference type="InterPro" id="IPR007627">
    <property type="entry name" value="RNA_pol_sigma70_r2"/>
</dbReference>
<dbReference type="Proteomes" id="UP000215896">
    <property type="component" value="Unassembled WGS sequence"/>
</dbReference>
<evidence type="ECO:0000259" key="7">
    <source>
        <dbReference type="Pfam" id="PF08281"/>
    </source>
</evidence>
<dbReference type="PANTHER" id="PTHR43133:SF8">
    <property type="entry name" value="RNA POLYMERASE SIGMA FACTOR HI_1459-RELATED"/>
    <property type="match status" value="1"/>
</dbReference>